<evidence type="ECO:0000256" key="1">
    <source>
        <dbReference type="SAM" id="MobiDB-lite"/>
    </source>
</evidence>
<feature type="compositionally biased region" description="Low complexity" evidence="1">
    <location>
        <begin position="123"/>
        <end position="148"/>
    </location>
</feature>
<gene>
    <name evidence="2" type="primary">AlNc14C666G12365</name>
    <name evidence="2" type="ORF">ALNC14_138930</name>
</gene>
<feature type="compositionally biased region" description="Acidic residues" evidence="1">
    <location>
        <begin position="230"/>
        <end position="243"/>
    </location>
</feature>
<proteinExistence type="predicted"/>
<dbReference type="EMBL" id="FR824658">
    <property type="protein sequence ID" value="CCA27749.1"/>
    <property type="molecule type" value="Genomic_DNA"/>
</dbReference>
<dbReference type="AlphaFoldDB" id="F0X1Q1"/>
<feature type="region of interest" description="Disordered" evidence="1">
    <location>
        <begin position="227"/>
        <end position="285"/>
    </location>
</feature>
<feature type="compositionally biased region" description="Low complexity" evidence="1">
    <location>
        <begin position="244"/>
        <end position="253"/>
    </location>
</feature>
<reference evidence="2" key="2">
    <citation type="submission" date="2011-02" db="EMBL/GenBank/DDBJ databases">
        <authorList>
            <person name="MacLean D."/>
        </authorList>
    </citation>
    <scope>NUCLEOTIDE SEQUENCE</scope>
</reference>
<name>F0X1Q1_9STRA</name>
<organism evidence="2">
    <name type="scientific">Albugo laibachii Nc14</name>
    <dbReference type="NCBI Taxonomy" id="890382"/>
    <lineage>
        <taxon>Eukaryota</taxon>
        <taxon>Sar</taxon>
        <taxon>Stramenopiles</taxon>
        <taxon>Oomycota</taxon>
        <taxon>Peronosporomycetes</taxon>
        <taxon>Albuginales</taxon>
        <taxon>Albuginaceae</taxon>
        <taxon>Albugo</taxon>
    </lineage>
</organism>
<feature type="compositionally biased region" description="Basic and acidic residues" evidence="1">
    <location>
        <begin position="256"/>
        <end position="267"/>
    </location>
</feature>
<evidence type="ECO:0000313" key="2">
    <source>
        <dbReference type="EMBL" id="CCA27749.1"/>
    </source>
</evidence>
<reference evidence="2" key="1">
    <citation type="journal article" date="2011" name="PLoS Biol.">
        <title>Gene gain and loss during evolution of obligate parasitism in the white rust pathogen of Arabidopsis thaliana.</title>
        <authorList>
            <person name="Kemen E."/>
            <person name="Gardiner A."/>
            <person name="Schultz-Larsen T."/>
            <person name="Kemen A.C."/>
            <person name="Balmuth A.L."/>
            <person name="Robert-Seilaniantz A."/>
            <person name="Bailey K."/>
            <person name="Holub E."/>
            <person name="Studholme D.J."/>
            <person name="Maclean D."/>
            <person name="Jones J.D."/>
        </authorList>
    </citation>
    <scope>NUCLEOTIDE SEQUENCE</scope>
</reference>
<sequence length="285" mass="31535">MSFAFNPARHSGREEWRCSKKYAIGGSKIVSTSESAASQQASKECKASLPFDEEYQVQLLTVAIHSYDTIAQHSSNDTAFQANEKNAAFDSSLSSKTRKNMLIEHDSIVKCTDVSNHKEEDSGNNNNRGTTNEDNNDSWNINNSDSSDIGSVYETNDDEKVTHGVAEIIERAFNAALSARYNLENPTRPARCIGQSKRTQRRKNAAFKRAAVGTKPLTAYFIKQMAEHEQEGEEDSQQDDSAESSDSNENTSNWTDAKRSASIEKVKAMKGKGKASQAAQIEMTR</sequence>
<protein>
    <submittedName>
        <fullName evidence="2">AlNc14C666G12365 protein</fullName>
    </submittedName>
</protein>
<feature type="region of interest" description="Disordered" evidence="1">
    <location>
        <begin position="113"/>
        <end position="153"/>
    </location>
</feature>
<accession>F0X1Q1</accession>
<dbReference type="HOGENOM" id="CLU_978010_0_0_1"/>